<dbReference type="Proteomes" id="UP000214600">
    <property type="component" value="Unassembled WGS sequence"/>
</dbReference>
<accession>A0A6P2M2B0</accession>
<evidence type="ECO:0000313" key="1">
    <source>
        <dbReference type="EMBL" id="OXI31055.1"/>
    </source>
</evidence>
<reference evidence="1" key="1">
    <citation type="submission" date="2017-06" db="EMBL/GenBank/DDBJ databases">
        <authorList>
            <person name="Kim H.J."/>
            <person name="Triplett B.A."/>
        </authorList>
    </citation>
    <scope>NUCLEOTIDE SEQUENCE [LARGE SCALE GENOMIC DNA]</scope>
    <source>
        <strain evidence="1">AU17325</strain>
    </source>
</reference>
<dbReference type="EMBL" id="CABVQC010000021">
    <property type="protein sequence ID" value="VWB74157.1"/>
    <property type="molecule type" value="Genomic_DNA"/>
</dbReference>
<sequence length="135" mass="14930">MTDVAYETVLPDQPHVSTPPAAPNTPFDSAAFDAARAKTIKASREAGNIHLDQLPWYVETMRGREIFNVHDPKVHGVIRTVSINGSIYVDWANAYSAEKELASPIQDGNKTVFRSSLGPYDFKDYALVQPATRPQ</sequence>
<dbReference type="GeneID" id="99665025"/>
<name>A0A228HME1_9BURK</name>
<evidence type="ECO:0000313" key="4">
    <source>
        <dbReference type="Proteomes" id="UP000494261"/>
    </source>
</evidence>
<dbReference type="OrthoDB" id="9863013at2"/>
<dbReference type="EMBL" id="NKFA01000045">
    <property type="protein sequence ID" value="OXI31055.1"/>
    <property type="molecule type" value="Genomic_DNA"/>
</dbReference>
<reference evidence="2 4" key="4">
    <citation type="submission" date="2019-09" db="EMBL/GenBank/DDBJ databases">
        <authorList>
            <person name="Depoorter E."/>
        </authorList>
    </citation>
    <scope>NUCLEOTIDE SEQUENCE [LARGE SCALE GENOMIC DNA]</scope>
    <source>
        <strain evidence="2">LMG 13014</strain>
    </source>
</reference>
<dbReference type="RefSeq" id="WP_025496251.1">
    <property type="nucleotide sequence ID" value="NZ_CABVQC010000021.1"/>
</dbReference>
<gene>
    <name evidence="2" type="ORF">BLA13014_03381</name>
    <name evidence="1" type="ORF">CFB84_42395</name>
</gene>
<proteinExistence type="predicted"/>
<evidence type="ECO:0000313" key="3">
    <source>
        <dbReference type="Proteomes" id="UP000214600"/>
    </source>
</evidence>
<dbReference type="AlphaFoldDB" id="A0A228HME1"/>
<organism evidence="1 3">
    <name type="scientific">Burkholderia aenigmatica</name>
    <dbReference type="NCBI Taxonomy" id="2015348"/>
    <lineage>
        <taxon>Bacteria</taxon>
        <taxon>Pseudomonadati</taxon>
        <taxon>Pseudomonadota</taxon>
        <taxon>Betaproteobacteria</taxon>
        <taxon>Burkholderiales</taxon>
        <taxon>Burkholderiaceae</taxon>
        <taxon>Burkholderia</taxon>
        <taxon>Burkholderia cepacia complex</taxon>
    </lineage>
</organism>
<reference evidence="1 3" key="3">
    <citation type="submission" date="2017-08" db="EMBL/GenBank/DDBJ databases">
        <title>WGS of novel Burkholderia cepaca complex species.</title>
        <authorList>
            <person name="Lipuma J."/>
            <person name="Spilker T."/>
        </authorList>
    </citation>
    <scope>NUCLEOTIDE SEQUENCE [LARGE SCALE GENOMIC DNA]</scope>
    <source>
        <strain evidence="1 3">AU17325</strain>
    </source>
</reference>
<protein>
    <submittedName>
        <fullName evidence="1">Uncharacterized protein</fullName>
    </submittedName>
</protein>
<dbReference type="Proteomes" id="UP000494261">
    <property type="component" value="Unassembled WGS sequence"/>
</dbReference>
<evidence type="ECO:0000313" key="2">
    <source>
        <dbReference type="EMBL" id="VWB74157.1"/>
    </source>
</evidence>
<reference evidence="3" key="2">
    <citation type="submission" date="2017-06" db="EMBL/GenBank/DDBJ databases">
        <authorList>
            <person name="LiPuma J."/>
            <person name="Spilker T."/>
        </authorList>
    </citation>
    <scope>NUCLEOTIDE SEQUENCE [LARGE SCALE GENOMIC DNA]</scope>
    <source>
        <strain evidence="3">AU17325</strain>
    </source>
</reference>
<accession>A0A228HME1</accession>